<evidence type="ECO:0000256" key="6">
    <source>
        <dbReference type="ARBA" id="ARBA00022643"/>
    </source>
</evidence>
<dbReference type="GO" id="GO:0051539">
    <property type="term" value="F:4 iron, 4 sulfur cluster binding"/>
    <property type="evidence" value="ECO:0007669"/>
    <property type="project" value="UniProtKB-KW"/>
</dbReference>
<feature type="region of interest" description="Disordered" evidence="10">
    <location>
        <begin position="1"/>
        <end position="26"/>
    </location>
</feature>
<dbReference type="Gene3D" id="3.10.20.600">
    <property type="match status" value="1"/>
</dbReference>
<gene>
    <name evidence="13" type="ORF">FCI23_33690</name>
</gene>
<evidence type="ECO:0000256" key="8">
    <source>
        <dbReference type="ARBA" id="ARBA00023004"/>
    </source>
</evidence>
<evidence type="ECO:0000256" key="3">
    <source>
        <dbReference type="ARBA" id="ARBA00007523"/>
    </source>
</evidence>
<reference evidence="13 14" key="1">
    <citation type="submission" date="2019-04" db="EMBL/GenBank/DDBJ databases">
        <title>Streptomyces oryziradicis sp. nov., a novel actinomycete isolated from rhizosphere soil of rice (Oryza sativa L.).</title>
        <authorList>
            <person name="Li C."/>
        </authorList>
    </citation>
    <scope>NUCLEOTIDE SEQUENCE [LARGE SCALE GENOMIC DNA]</scope>
    <source>
        <strain evidence="13 14">NEAU-C40</strain>
    </source>
</reference>
<keyword evidence="6" id="KW-0288">FMN</keyword>
<dbReference type="OrthoDB" id="9805533at2"/>
<evidence type="ECO:0000256" key="9">
    <source>
        <dbReference type="ARBA" id="ARBA00023014"/>
    </source>
</evidence>
<evidence type="ECO:0000256" key="5">
    <source>
        <dbReference type="ARBA" id="ARBA00022630"/>
    </source>
</evidence>
<feature type="domain" description="NADH-ubiquinone oxidoreductase 51kDa subunit iron-sulphur binding" evidence="12">
    <location>
        <begin position="324"/>
        <end position="406"/>
    </location>
</feature>
<dbReference type="PANTHER" id="PTHR11780:SF10">
    <property type="entry name" value="NADH DEHYDROGENASE [UBIQUINONE] FLAVOPROTEIN 1, MITOCHONDRIAL"/>
    <property type="match status" value="1"/>
</dbReference>
<dbReference type="Pfam" id="PF10589">
    <property type="entry name" value="NADH_4Fe-4S"/>
    <property type="match status" value="1"/>
</dbReference>
<comment type="cofactor">
    <cofactor evidence="2">
        <name>[4Fe-4S] cluster</name>
        <dbReference type="ChEBI" id="CHEBI:49883"/>
    </cofactor>
</comment>
<dbReference type="GO" id="GO:0045333">
    <property type="term" value="P:cellular respiration"/>
    <property type="evidence" value="ECO:0007669"/>
    <property type="project" value="TreeGrafter"/>
</dbReference>
<protein>
    <submittedName>
        <fullName evidence="13">NADH-quinone oxidoreductase subunit E</fullName>
    </submittedName>
</protein>
<evidence type="ECO:0000313" key="13">
    <source>
        <dbReference type="EMBL" id="TKA04947.1"/>
    </source>
</evidence>
<dbReference type="Gene3D" id="1.20.1440.230">
    <property type="entry name" value="NADH-ubiquinone oxidoreductase 51kDa subunit, iron-sulphur binding domain"/>
    <property type="match status" value="1"/>
</dbReference>
<comment type="cofactor">
    <cofactor evidence="1">
        <name>FMN</name>
        <dbReference type="ChEBI" id="CHEBI:58210"/>
    </cofactor>
</comment>
<dbReference type="InterPro" id="IPR037207">
    <property type="entry name" value="Nuop51_4Fe4S-bd_sf"/>
</dbReference>
<feature type="region of interest" description="Disordered" evidence="10">
    <location>
        <begin position="184"/>
        <end position="203"/>
    </location>
</feature>
<organism evidence="13 14">
    <name type="scientific">Actinacidiphila oryziradicis</name>
    <dbReference type="NCBI Taxonomy" id="2571141"/>
    <lineage>
        <taxon>Bacteria</taxon>
        <taxon>Bacillati</taxon>
        <taxon>Actinomycetota</taxon>
        <taxon>Actinomycetes</taxon>
        <taxon>Kitasatosporales</taxon>
        <taxon>Streptomycetaceae</taxon>
        <taxon>Actinacidiphila</taxon>
    </lineage>
</organism>
<dbReference type="SUPFAM" id="SSF142019">
    <property type="entry name" value="Nqo1 FMN-binding domain-like"/>
    <property type="match status" value="1"/>
</dbReference>
<proteinExistence type="inferred from homology"/>
<feature type="compositionally biased region" description="Polar residues" evidence="10">
    <location>
        <begin position="1"/>
        <end position="13"/>
    </location>
</feature>
<evidence type="ECO:0000256" key="2">
    <source>
        <dbReference type="ARBA" id="ARBA00001966"/>
    </source>
</evidence>
<dbReference type="Proteomes" id="UP000305778">
    <property type="component" value="Unassembled WGS sequence"/>
</dbReference>
<dbReference type="EMBL" id="SUMC01000044">
    <property type="protein sequence ID" value="TKA04947.1"/>
    <property type="molecule type" value="Genomic_DNA"/>
</dbReference>
<keyword evidence="5" id="KW-0285">Flavoprotein</keyword>
<dbReference type="Pfam" id="PF01512">
    <property type="entry name" value="Complex1_51K"/>
    <property type="match status" value="1"/>
</dbReference>
<accession>A0A4U0S9Q1</accession>
<dbReference type="Gene3D" id="3.40.50.11540">
    <property type="entry name" value="NADH-ubiquinone oxidoreductase 51kDa subunit"/>
    <property type="match status" value="1"/>
</dbReference>
<feature type="domain" description="NADH-ubiquinone oxidoreductase 51kDa subunit FMN-binding" evidence="11">
    <location>
        <begin position="56"/>
        <end position="219"/>
    </location>
</feature>
<keyword evidence="4" id="KW-0004">4Fe-4S</keyword>
<keyword evidence="7" id="KW-0479">Metal-binding</keyword>
<keyword evidence="9" id="KW-0411">Iron-sulfur</keyword>
<keyword evidence="8" id="KW-0408">Iron</keyword>
<dbReference type="PANTHER" id="PTHR11780">
    <property type="entry name" value="NADH-UBIQUINONE OXIDOREDUCTASE FLAVOPROTEIN 1 NDUFV1"/>
    <property type="match status" value="1"/>
</dbReference>
<evidence type="ECO:0000259" key="12">
    <source>
        <dbReference type="Pfam" id="PF10589"/>
    </source>
</evidence>
<dbReference type="SUPFAM" id="SSF140490">
    <property type="entry name" value="Nqo1C-terminal domain-like"/>
    <property type="match status" value="1"/>
</dbReference>
<comment type="similarity">
    <text evidence="3">Belongs to the complex I 51 kDa subunit family.</text>
</comment>
<evidence type="ECO:0000256" key="7">
    <source>
        <dbReference type="ARBA" id="ARBA00022723"/>
    </source>
</evidence>
<dbReference type="InterPro" id="IPR011538">
    <property type="entry name" value="Nuo51_FMN-bd"/>
</dbReference>
<dbReference type="InterPro" id="IPR019575">
    <property type="entry name" value="Nuop51_4Fe4S-bd"/>
</dbReference>
<evidence type="ECO:0000256" key="4">
    <source>
        <dbReference type="ARBA" id="ARBA00022485"/>
    </source>
</evidence>
<keyword evidence="14" id="KW-1185">Reference proteome</keyword>
<dbReference type="InterPro" id="IPR037225">
    <property type="entry name" value="Nuo51_FMN-bd_sf"/>
</dbReference>
<evidence type="ECO:0000259" key="11">
    <source>
        <dbReference type="Pfam" id="PF01512"/>
    </source>
</evidence>
<dbReference type="GO" id="GO:0003954">
    <property type="term" value="F:NADH dehydrogenase activity"/>
    <property type="evidence" value="ECO:0007669"/>
    <property type="project" value="TreeGrafter"/>
</dbReference>
<evidence type="ECO:0000256" key="10">
    <source>
        <dbReference type="SAM" id="MobiDB-lite"/>
    </source>
</evidence>
<name>A0A4U0S9Q1_9ACTN</name>
<evidence type="ECO:0000256" key="1">
    <source>
        <dbReference type="ARBA" id="ARBA00001917"/>
    </source>
</evidence>
<comment type="caution">
    <text evidence="13">The sequence shown here is derived from an EMBL/GenBank/DDBJ whole genome shotgun (WGS) entry which is preliminary data.</text>
</comment>
<dbReference type="AlphaFoldDB" id="A0A4U0S9Q1"/>
<dbReference type="GO" id="GO:0046872">
    <property type="term" value="F:metal ion binding"/>
    <property type="evidence" value="ECO:0007669"/>
    <property type="project" value="UniProtKB-KW"/>
</dbReference>
<dbReference type="RefSeq" id="WP_136727896.1">
    <property type="nucleotide sequence ID" value="NZ_SUMC01000044.1"/>
</dbReference>
<sequence length="427" mass="44034">MPAISTTRTTSSRPADAAAPFRLLPPPGTGPVGLSAHIARYGVPPYGSPQHVVTEVRDAGLAGHGGAAFPTHRKLISVAEAGRRTGRTPVAVANGAEGEPASFKDKTLLRDAPHLVLDGLQLAAEAVGAGEAHLAIEAGTGLRAPLTAAIAKRAEHGADLLPVRLTEVPRRFLSGQSSALAEHLSGRPALPRYQRPPVRERGVGRAPTLVQNAETLAHLALIARYGAAWFRSAGTEDEPGSMLCTVHAAGHRPWVTEAAFGTPLRQLVPLDSGVQAVLVGGYHGIWIPAGQAAGLRLSAADLGSPGAGVLAALPADRCGLVETARVLRYLALQSAGQCGPCLNGLPRIAAAFSTLAERGPGGDAVRDDIARWAGLVEGRGACHHPDGTVRLVRSALTVFAGEIDEHGRGYCRGAGGAPLLPVPAEEY</sequence>
<evidence type="ECO:0000313" key="14">
    <source>
        <dbReference type="Proteomes" id="UP000305778"/>
    </source>
</evidence>
<dbReference type="InterPro" id="IPR050837">
    <property type="entry name" value="ComplexI_51kDa_subunit"/>
</dbReference>